<dbReference type="EMBL" id="JYDQ01000036">
    <property type="protein sequence ID" value="KRY19401.1"/>
    <property type="molecule type" value="Genomic_DNA"/>
</dbReference>
<comment type="caution">
    <text evidence="1">The sequence shown here is derived from an EMBL/GenBank/DDBJ whole genome shotgun (WGS) entry which is preliminary data.</text>
</comment>
<sequence length="108" mass="11994">MNKCSSSFIETKYKPDYTFTILQYPEVSKCKQGGNSPSVTVIDCGTVARCSPVYENNAKVLLTWLHVVVILFTLDKSSCVSDTERVHQSALIICICFALKLSAILEHC</sequence>
<evidence type="ECO:0000313" key="1">
    <source>
        <dbReference type="EMBL" id="KRY19401.1"/>
    </source>
</evidence>
<evidence type="ECO:0000313" key="2">
    <source>
        <dbReference type="Proteomes" id="UP000054783"/>
    </source>
</evidence>
<name>A0A0V1A4S3_9BILA</name>
<keyword evidence="2" id="KW-1185">Reference proteome</keyword>
<dbReference type="AlphaFoldDB" id="A0A0V1A4S3"/>
<protein>
    <submittedName>
        <fullName evidence="1">Uncharacterized protein</fullName>
    </submittedName>
</protein>
<dbReference type="Proteomes" id="UP000054783">
    <property type="component" value="Unassembled WGS sequence"/>
</dbReference>
<proteinExistence type="predicted"/>
<accession>A0A0V1A4S3</accession>
<gene>
    <name evidence="1" type="ORF">T12_1653</name>
</gene>
<reference evidence="1 2" key="1">
    <citation type="submission" date="2015-01" db="EMBL/GenBank/DDBJ databases">
        <title>Evolution of Trichinella species and genotypes.</title>
        <authorList>
            <person name="Korhonen P.K."/>
            <person name="Edoardo P."/>
            <person name="Giuseppe L.R."/>
            <person name="Gasser R.B."/>
        </authorList>
    </citation>
    <scope>NUCLEOTIDE SEQUENCE [LARGE SCALE GENOMIC DNA]</scope>
    <source>
        <strain evidence="1">ISS2496</strain>
    </source>
</reference>
<organism evidence="1 2">
    <name type="scientific">Trichinella patagoniensis</name>
    <dbReference type="NCBI Taxonomy" id="990121"/>
    <lineage>
        <taxon>Eukaryota</taxon>
        <taxon>Metazoa</taxon>
        <taxon>Ecdysozoa</taxon>
        <taxon>Nematoda</taxon>
        <taxon>Enoplea</taxon>
        <taxon>Dorylaimia</taxon>
        <taxon>Trichinellida</taxon>
        <taxon>Trichinellidae</taxon>
        <taxon>Trichinella</taxon>
    </lineage>
</organism>